<proteinExistence type="predicted"/>
<dbReference type="AlphaFoldDB" id="A0A7R8CDE6"/>
<dbReference type="Pfam" id="PF17921">
    <property type="entry name" value="Integrase_H2C2"/>
    <property type="match status" value="1"/>
</dbReference>
<evidence type="ECO:0000313" key="2">
    <source>
        <dbReference type="EMBL" id="CAF2778989.1"/>
    </source>
</evidence>
<protein>
    <submittedName>
        <fullName evidence="2">(salmon louse) hypothetical protein</fullName>
    </submittedName>
</protein>
<feature type="domain" description="Integrase zinc-binding" evidence="1">
    <location>
        <begin position="3"/>
        <end position="45"/>
    </location>
</feature>
<evidence type="ECO:0000259" key="1">
    <source>
        <dbReference type="Pfam" id="PF17921"/>
    </source>
</evidence>
<dbReference type="EMBL" id="HG994580">
    <property type="protein sequence ID" value="CAF2778989.1"/>
    <property type="molecule type" value="Genomic_DNA"/>
</dbReference>
<reference evidence="2" key="1">
    <citation type="submission" date="2021-02" db="EMBL/GenBank/DDBJ databases">
        <authorList>
            <person name="Bekaert M."/>
        </authorList>
    </citation>
    <scope>NUCLEOTIDE SEQUENCE</scope>
    <source>
        <strain evidence="2">IoA-00</strain>
    </source>
</reference>
<name>A0A7R8CDE6_LEPSM</name>
<sequence length="134" mass="15831">MVVPSSLRKRILNELYLSHRGIVKMKAISRCISWWPNFDNDIKNYGQLLQYLSTSKIRILLSCLSLETCLRGLLTMQREGFPHSCPRWVQKDRLCQTPLRLSHCNNYYTFSLDFVFLYGCTPKMVLRLQQQLQI</sequence>
<accession>A0A7R8CDE6</accession>
<dbReference type="Proteomes" id="UP000675881">
    <property type="component" value="Chromosome 1"/>
</dbReference>
<evidence type="ECO:0000313" key="3">
    <source>
        <dbReference type="Proteomes" id="UP000675881"/>
    </source>
</evidence>
<dbReference type="InterPro" id="IPR041588">
    <property type="entry name" value="Integrase_H2C2"/>
</dbReference>
<gene>
    <name evidence="2" type="ORF">LSAA_1444</name>
</gene>
<organism evidence="2 3">
    <name type="scientific">Lepeophtheirus salmonis</name>
    <name type="common">Salmon louse</name>
    <name type="synonym">Caligus salmonis</name>
    <dbReference type="NCBI Taxonomy" id="72036"/>
    <lineage>
        <taxon>Eukaryota</taxon>
        <taxon>Metazoa</taxon>
        <taxon>Ecdysozoa</taxon>
        <taxon>Arthropoda</taxon>
        <taxon>Crustacea</taxon>
        <taxon>Multicrustacea</taxon>
        <taxon>Hexanauplia</taxon>
        <taxon>Copepoda</taxon>
        <taxon>Siphonostomatoida</taxon>
        <taxon>Caligidae</taxon>
        <taxon>Lepeophtheirus</taxon>
    </lineage>
</organism>
<dbReference type="Gene3D" id="1.10.340.70">
    <property type="match status" value="1"/>
</dbReference>
<keyword evidence="3" id="KW-1185">Reference proteome</keyword>